<accession>A0ABR5K2M2</accession>
<proteinExistence type="predicted"/>
<dbReference type="EMBL" id="LGRV01000003">
    <property type="protein sequence ID" value="KOS68925.1"/>
    <property type="molecule type" value="Genomic_DNA"/>
</dbReference>
<name>A0ABR5K2M2_9BACI</name>
<reference evidence="4" key="1">
    <citation type="submission" date="2015-07" db="EMBL/GenBank/DDBJ databases">
        <title>Fjat-14205 dsm 2895.</title>
        <authorList>
            <person name="Liu B."/>
            <person name="Wang J."/>
            <person name="Zhu Y."/>
            <person name="Liu G."/>
            <person name="Chen Q."/>
            <person name="Chen Z."/>
            <person name="Lan J."/>
            <person name="Che J."/>
            <person name="Ge C."/>
            <person name="Shi H."/>
            <person name="Pan Z."/>
            <person name="Liu X."/>
        </authorList>
    </citation>
    <scope>NUCLEOTIDE SEQUENCE [LARGE SCALE GENOMIC DNA]</scope>
    <source>
        <strain evidence="4">DSM 25560</strain>
    </source>
</reference>
<dbReference type="Proteomes" id="UP000050668">
    <property type="component" value="Unassembled WGS sequence"/>
</dbReference>
<feature type="region of interest" description="Disordered" evidence="1">
    <location>
        <begin position="18"/>
        <end position="37"/>
    </location>
</feature>
<comment type="caution">
    <text evidence="3">The sequence shown here is derived from an EMBL/GenBank/DDBJ whole genome shotgun (WGS) entry which is preliminary data.</text>
</comment>
<keyword evidence="2" id="KW-0472">Membrane</keyword>
<evidence type="ECO:0000313" key="4">
    <source>
        <dbReference type="Proteomes" id="UP000050668"/>
    </source>
</evidence>
<feature type="transmembrane region" description="Helical" evidence="2">
    <location>
        <begin position="67"/>
        <end position="88"/>
    </location>
</feature>
<keyword evidence="2" id="KW-0812">Transmembrane</keyword>
<organism evidence="3 4">
    <name type="scientific">Lysinibacillus contaminans</name>
    <dbReference type="NCBI Taxonomy" id="1293441"/>
    <lineage>
        <taxon>Bacteria</taxon>
        <taxon>Bacillati</taxon>
        <taxon>Bacillota</taxon>
        <taxon>Bacilli</taxon>
        <taxon>Bacillales</taxon>
        <taxon>Bacillaceae</taxon>
        <taxon>Lysinibacillus</taxon>
    </lineage>
</organism>
<keyword evidence="4" id="KW-1185">Reference proteome</keyword>
<protein>
    <recommendedName>
        <fullName evidence="5">Transposase</fullName>
    </recommendedName>
</protein>
<evidence type="ECO:0000313" key="3">
    <source>
        <dbReference type="EMBL" id="KOS68925.1"/>
    </source>
</evidence>
<keyword evidence="2" id="KW-1133">Transmembrane helix</keyword>
<evidence type="ECO:0000256" key="1">
    <source>
        <dbReference type="SAM" id="MobiDB-lite"/>
    </source>
</evidence>
<gene>
    <name evidence="3" type="ORF">AEA09_10460</name>
</gene>
<evidence type="ECO:0000256" key="2">
    <source>
        <dbReference type="SAM" id="Phobius"/>
    </source>
</evidence>
<sequence>MLHTLVNFIKSFTRENHEHFSRAEGGDSSGKSKRTKDPGLSVAKLCFVAKAKRQQPGKRLGACLRKVSACSVTMRTIIIFIFAMLVFLDGNTNYEIDSLLKQSSTISLKFQIIL</sequence>
<evidence type="ECO:0008006" key="5">
    <source>
        <dbReference type="Google" id="ProtNLM"/>
    </source>
</evidence>